<accession>X0VXH2</accession>
<evidence type="ECO:0008006" key="2">
    <source>
        <dbReference type="Google" id="ProtNLM"/>
    </source>
</evidence>
<sequence length="43" mass="5101">TNHNEFLNIYNKLNNIKLIIDGRNCLDKEKIKELNIVYRGIGR</sequence>
<dbReference type="EMBL" id="BARS01033983">
    <property type="protein sequence ID" value="GAG17133.1"/>
    <property type="molecule type" value="Genomic_DNA"/>
</dbReference>
<name>X0VXH2_9ZZZZ</name>
<feature type="non-terminal residue" evidence="1">
    <location>
        <position position="1"/>
    </location>
</feature>
<comment type="caution">
    <text evidence="1">The sequence shown here is derived from an EMBL/GenBank/DDBJ whole genome shotgun (WGS) entry which is preliminary data.</text>
</comment>
<dbReference type="InterPro" id="IPR036220">
    <property type="entry name" value="UDP-Glc/GDP-Man_DH_C_sf"/>
</dbReference>
<reference evidence="1" key="1">
    <citation type="journal article" date="2014" name="Front. Microbiol.">
        <title>High frequency of phylogenetically diverse reductive dehalogenase-homologous genes in deep subseafloor sedimentary metagenomes.</title>
        <authorList>
            <person name="Kawai M."/>
            <person name="Futagami T."/>
            <person name="Toyoda A."/>
            <person name="Takaki Y."/>
            <person name="Nishi S."/>
            <person name="Hori S."/>
            <person name="Arai W."/>
            <person name="Tsubouchi T."/>
            <person name="Morono Y."/>
            <person name="Uchiyama I."/>
            <person name="Ito T."/>
            <person name="Fujiyama A."/>
            <person name="Inagaki F."/>
            <person name="Takami H."/>
        </authorList>
    </citation>
    <scope>NUCLEOTIDE SEQUENCE</scope>
    <source>
        <strain evidence="1">Expedition CK06-06</strain>
    </source>
</reference>
<gene>
    <name evidence="1" type="ORF">S01H1_52569</name>
</gene>
<dbReference type="AlphaFoldDB" id="X0VXH2"/>
<evidence type="ECO:0000313" key="1">
    <source>
        <dbReference type="EMBL" id="GAG17133.1"/>
    </source>
</evidence>
<proteinExistence type="predicted"/>
<organism evidence="1">
    <name type="scientific">marine sediment metagenome</name>
    <dbReference type="NCBI Taxonomy" id="412755"/>
    <lineage>
        <taxon>unclassified sequences</taxon>
        <taxon>metagenomes</taxon>
        <taxon>ecological metagenomes</taxon>
    </lineage>
</organism>
<protein>
    <recommendedName>
        <fullName evidence="2">UDP-glucose/GDP-mannose dehydrogenase C-terminal domain-containing protein</fullName>
    </recommendedName>
</protein>
<dbReference type="SUPFAM" id="SSF52413">
    <property type="entry name" value="UDP-glucose/GDP-mannose dehydrogenase C-terminal domain"/>
    <property type="match status" value="1"/>
</dbReference>
<dbReference type="Gene3D" id="3.40.50.720">
    <property type="entry name" value="NAD(P)-binding Rossmann-like Domain"/>
    <property type="match status" value="1"/>
</dbReference>